<feature type="region of interest" description="Disordered" evidence="1">
    <location>
        <begin position="43"/>
        <end position="72"/>
    </location>
</feature>
<organism evidence="2">
    <name type="scientific">Cuerna arida</name>
    <dbReference type="NCBI Taxonomy" id="1464854"/>
    <lineage>
        <taxon>Eukaryota</taxon>
        <taxon>Metazoa</taxon>
        <taxon>Ecdysozoa</taxon>
        <taxon>Arthropoda</taxon>
        <taxon>Hexapoda</taxon>
        <taxon>Insecta</taxon>
        <taxon>Pterygota</taxon>
        <taxon>Neoptera</taxon>
        <taxon>Paraneoptera</taxon>
        <taxon>Hemiptera</taxon>
        <taxon>Auchenorrhyncha</taxon>
        <taxon>Membracoidea</taxon>
        <taxon>Cicadellidae</taxon>
        <taxon>Cicadellinae</taxon>
        <taxon>Proconiini</taxon>
        <taxon>Cuerna</taxon>
    </lineage>
</organism>
<evidence type="ECO:0000256" key="1">
    <source>
        <dbReference type="SAM" id="MobiDB-lite"/>
    </source>
</evidence>
<feature type="non-terminal residue" evidence="2">
    <location>
        <position position="111"/>
    </location>
</feature>
<name>A0A1B6FAW3_9HEMI</name>
<accession>A0A1B6FAW3</accession>
<gene>
    <name evidence="2" type="ORF">g.728</name>
</gene>
<feature type="compositionally biased region" description="Polar residues" evidence="1">
    <location>
        <begin position="43"/>
        <end position="54"/>
    </location>
</feature>
<dbReference type="EMBL" id="GECZ01022412">
    <property type="protein sequence ID" value="JAS47357.1"/>
    <property type="molecule type" value="Transcribed_RNA"/>
</dbReference>
<reference evidence="2" key="1">
    <citation type="submission" date="2015-11" db="EMBL/GenBank/DDBJ databases">
        <title>De novo transcriptome assembly of four potential Pierce s Disease insect vectors from Arizona vineyards.</title>
        <authorList>
            <person name="Tassone E.E."/>
        </authorList>
    </citation>
    <scope>NUCLEOTIDE SEQUENCE</scope>
</reference>
<evidence type="ECO:0000313" key="2">
    <source>
        <dbReference type="EMBL" id="JAS47357.1"/>
    </source>
</evidence>
<feature type="non-terminal residue" evidence="2">
    <location>
        <position position="1"/>
    </location>
</feature>
<proteinExistence type="predicted"/>
<sequence length="111" mass="12512">RSVKSKEKELDISNKETVDDLSIYSLINNADTLRIGETISTQNYAKQKSSSGSKIAQHISEPKPSTSSSVAKHEEQLILKQMLIEMKNSLPKQPKKKFKVFIGSKEITYEN</sequence>
<dbReference type="AlphaFoldDB" id="A0A1B6FAW3"/>
<protein>
    <submittedName>
        <fullName evidence="2">Uncharacterized protein</fullName>
    </submittedName>
</protein>